<name>A0A8K1C7B1_PYTOL</name>
<dbReference type="OrthoDB" id="166440at2759"/>
<sequence length="405" mass="44291">MAMDASPPALVPAKRLLFVSPWTYRLGWLAVVAAHVTKLLREFGYVEDPAMLVYQEVCMNVTALDVDHRFVAVMTTSILVAAGHGLAMVLAITRSIHSRQLCFEEPSTDPSKLSFYTFRIGFHLYASRIGDQATDAGCILSTRPWFSSTYTCTLVDLSCSENVISGHHSELKEVMKHMSIVELRQMIISDCPELEMPREIQVFPNLQVLIVHNSSLVRWDTDAAITNDAHPVLEYVYIIETNLSDVFLHDNLPSVLHDIGFSGTNLTSFPDETALHWSSIAQLELEASPGTTSLPPATSQLAFCNQVSLVGNPLTQLPATIGAVGTLGWVDIAATNVEHIPGAWLPQYSEADQWILSAGARLAADEAIIETDPSIRANASTTNVWNLGTLMISCLDTTPLRSLAG</sequence>
<accession>A0A8K1C7B1</accession>
<evidence type="ECO:0000313" key="2">
    <source>
        <dbReference type="Proteomes" id="UP000794436"/>
    </source>
</evidence>
<dbReference type="Gene3D" id="3.80.10.10">
    <property type="entry name" value="Ribonuclease Inhibitor"/>
    <property type="match status" value="1"/>
</dbReference>
<comment type="caution">
    <text evidence="1">The sequence shown here is derived from an EMBL/GenBank/DDBJ whole genome shotgun (WGS) entry which is preliminary data.</text>
</comment>
<dbReference type="InterPro" id="IPR032675">
    <property type="entry name" value="LRR_dom_sf"/>
</dbReference>
<gene>
    <name evidence="1" type="ORF">Poli38472_013425</name>
</gene>
<organism evidence="1 2">
    <name type="scientific">Pythium oligandrum</name>
    <name type="common">Mycoparasitic fungus</name>
    <dbReference type="NCBI Taxonomy" id="41045"/>
    <lineage>
        <taxon>Eukaryota</taxon>
        <taxon>Sar</taxon>
        <taxon>Stramenopiles</taxon>
        <taxon>Oomycota</taxon>
        <taxon>Peronosporomycetes</taxon>
        <taxon>Pythiales</taxon>
        <taxon>Pythiaceae</taxon>
        <taxon>Pythium</taxon>
    </lineage>
</organism>
<dbReference type="AlphaFoldDB" id="A0A8K1C7B1"/>
<protein>
    <submittedName>
        <fullName evidence="1">Uncharacterized protein</fullName>
    </submittedName>
</protein>
<dbReference type="EMBL" id="SPLM01000113">
    <property type="protein sequence ID" value="TMW57951.1"/>
    <property type="molecule type" value="Genomic_DNA"/>
</dbReference>
<proteinExistence type="predicted"/>
<keyword evidence="2" id="KW-1185">Reference proteome</keyword>
<reference evidence="1" key="1">
    <citation type="submission" date="2019-03" db="EMBL/GenBank/DDBJ databases">
        <title>Long read genome sequence of the mycoparasitic Pythium oligandrum ATCC 38472 isolated from sugarbeet rhizosphere.</title>
        <authorList>
            <person name="Gaulin E."/>
        </authorList>
    </citation>
    <scope>NUCLEOTIDE SEQUENCE</scope>
    <source>
        <strain evidence="1">ATCC 38472_TT</strain>
    </source>
</reference>
<evidence type="ECO:0000313" key="1">
    <source>
        <dbReference type="EMBL" id="TMW57951.1"/>
    </source>
</evidence>
<dbReference type="Proteomes" id="UP000794436">
    <property type="component" value="Unassembled WGS sequence"/>
</dbReference>
<dbReference type="SUPFAM" id="SSF52058">
    <property type="entry name" value="L domain-like"/>
    <property type="match status" value="1"/>
</dbReference>